<evidence type="ECO:0008006" key="4">
    <source>
        <dbReference type="Google" id="ProtNLM"/>
    </source>
</evidence>
<dbReference type="AlphaFoldDB" id="A0AB37UP42"/>
<evidence type="ECO:0000256" key="1">
    <source>
        <dbReference type="SAM" id="SignalP"/>
    </source>
</evidence>
<comment type="caution">
    <text evidence="2">The sequence shown here is derived from an EMBL/GenBank/DDBJ whole genome shotgun (WGS) entry which is preliminary data.</text>
</comment>
<sequence>MKTLLLALFISLLQIPVSLAQPKPLYLWERCDQLSYNCSNYDALNIAREMRYWYRAVTKKDVLTDKDLVQYYPDTAETREIMDKVIRDWFASQEDTCQSSRF</sequence>
<keyword evidence="1" id="KW-0732">Signal</keyword>
<organism evidence="2 3">
    <name type="scientific">Chroococcidiopsis cubana SAG 39.79</name>
    <dbReference type="NCBI Taxonomy" id="388085"/>
    <lineage>
        <taxon>Bacteria</taxon>
        <taxon>Bacillati</taxon>
        <taxon>Cyanobacteriota</taxon>
        <taxon>Cyanophyceae</taxon>
        <taxon>Chroococcidiopsidales</taxon>
        <taxon>Chroococcidiopsidaceae</taxon>
        <taxon>Chroococcidiopsis</taxon>
    </lineage>
</organism>
<dbReference type="RefSeq" id="WP_106167334.1">
    <property type="nucleotide sequence ID" value="NZ_JAVKZF010000001.1"/>
</dbReference>
<feature type="signal peptide" evidence="1">
    <location>
        <begin position="1"/>
        <end position="20"/>
    </location>
</feature>
<dbReference type="Proteomes" id="UP000282574">
    <property type="component" value="Unassembled WGS sequence"/>
</dbReference>
<feature type="chain" id="PRO_5044342345" description="YARHG domain-containing protein" evidence="1">
    <location>
        <begin position="21"/>
        <end position="102"/>
    </location>
</feature>
<proteinExistence type="predicted"/>
<reference evidence="2 3" key="1">
    <citation type="journal article" date="2019" name="Genome Biol. Evol.">
        <title>Day and night: Metabolic profiles and evolutionary relationships of six axenic non-marine cyanobacteria.</title>
        <authorList>
            <person name="Will S.E."/>
            <person name="Henke P."/>
            <person name="Boedeker C."/>
            <person name="Huang S."/>
            <person name="Brinkmann H."/>
            <person name="Rohde M."/>
            <person name="Jarek M."/>
            <person name="Friedl T."/>
            <person name="Seufert S."/>
            <person name="Schumacher M."/>
            <person name="Overmann J."/>
            <person name="Neumann-Schaal M."/>
            <person name="Petersen J."/>
        </authorList>
    </citation>
    <scope>NUCLEOTIDE SEQUENCE [LARGE SCALE GENOMIC DNA]</scope>
    <source>
        <strain evidence="2 3">SAG 39.79</strain>
    </source>
</reference>
<name>A0AB37UP42_9CYAN</name>
<protein>
    <recommendedName>
        <fullName evidence="4">YARHG domain-containing protein</fullName>
    </recommendedName>
</protein>
<keyword evidence="3" id="KW-1185">Reference proteome</keyword>
<dbReference type="EMBL" id="RSCK01000009">
    <property type="protein sequence ID" value="RUT13146.1"/>
    <property type="molecule type" value="Genomic_DNA"/>
</dbReference>
<evidence type="ECO:0000313" key="2">
    <source>
        <dbReference type="EMBL" id="RUT13146.1"/>
    </source>
</evidence>
<accession>A0AB37UP42</accession>
<gene>
    <name evidence="2" type="ORF">DSM107010_17020</name>
</gene>
<evidence type="ECO:0000313" key="3">
    <source>
        <dbReference type="Proteomes" id="UP000282574"/>
    </source>
</evidence>